<evidence type="ECO:0000256" key="7">
    <source>
        <dbReference type="SAM" id="Phobius"/>
    </source>
</evidence>
<dbReference type="CDD" id="cd00082">
    <property type="entry name" value="HisKA"/>
    <property type="match status" value="1"/>
</dbReference>
<dbReference type="InterPro" id="IPR036097">
    <property type="entry name" value="HisK_dim/P_sf"/>
</dbReference>
<keyword evidence="4" id="KW-0597">Phosphoprotein</keyword>
<dbReference type="EMBL" id="QPID01000003">
    <property type="protein sequence ID" value="RCU50842.1"/>
    <property type="molecule type" value="Genomic_DNA"/>
</dbReference>
<keyword evidence="11" id="KW-1185">Reference proteome</keyword>
<feature type="transmembrane region" description="Helical" evidence="7">
    <location>
        <begin position="26"/>
        <end position="47"/>
    </location>
</feature>
<comment type="catalytic activity">
    <reaction evidence="1">
        <text>ATP + protein L-histidine = ADP + protein N-phospho-L-histidine.</text>
        <dbReference type="EC" id="2.7.13.3"/>
    </reaction>
</comment>
<evidence type="ECO:0000256" key="5">
    <source>
        <dbReference type="ARBA" id="ARBA00022679"/>
    </source>
</evidence>
<keyword evidence="6 10" id="KW-0418">Kinase</keyword>
<evidence type="ECO:0000313" key="10">
    <source>
        <dbReference type="EMBL" id="RCU50842.1"/>
    </source>
</evidence>
<keyword evidence="7" id="KW-0812">Transmembrane</keyword>
<feature type="transmembrane region" description="Helical" evidence="7">
    <location>
        <begin position="197"/>
        <end position="218"/>
    </location>
</feature>
<dbReference type="Gene3D" id="6.10.340.10">
    <property type="match status" value="1"/>
</dbReference>
<gene>
    <name evidence="10" type="ORF">DU002_05815</name>
</gene>
<dbReference type="PANTHER" id="PTHR43547">
    <property type="entry name" value="TWO-COMPONENT HISTIDINE KINASE"/>
    <property type="match status" value="1"/>
</dbReference>
<evidence type="ECO:0000256" key="6">
    <source>
        <dbReference type="ARBA" id="ARBA00022777"/>
    </source>
</evidence>
<dbReference type="InterPro" id="IPR003661">
    <property type="entry name" value="HisK_dim/P_dom"/>
</dbReference>
<dbReference type="Proteomes" id="UP000252558">
    <property type="component" value="Unassembled WGS sequence"/>
</dbReference>
<dbReference type="PROSITE" id="PS50885">
    <property type="entry name" value="HAMP"/>
    <property type="match status" value="1"/>
</dbReference>
<keyword evidence="7" id="KW-0472">Membrane</keyword>
<proteinExistence type="predicted"/>
<dbReference type="GO" id="GO:0000155">
    <property type="term" value="F:phosphorelay sensor kinase activity"/>
    <property type="evidence" value="ECO:0007669"/>
    <property type="project" value="InterPro"/>
</dbReference>
<organism evidence="10 11">
    <name type="scientific">Corallincola holothuriorum</name>
    <dbReference type="NCBI Taxonomy" id="2282215"/>
    <lineage>
        <taxon>Bacteria</taxon>
        <taxon>Pseudomonadati</taxon>
        <taxon>Pseudomonadota</taxon>
        <taxon>Gammaproteobacteria</taxon>
        <taxon>Alteromonadales</taxon>
        <taxon>Psychromonadaceae</taxon>
        <taxon>Corallincola</taxon>
    </lineage>
</organism>
<feature type="domain" description="HAMP" evidence="9">
    <location>
        <begin position="216"/>
        <end position="274"/>
    </location>
</feature>
<sequence length="505" mass="56186">MDPYRVGRGIQICRRTFMLKSLSGQFALYAAGLFLLVGVGVGSWTLASYQTYGEEVEQRLHRGLAAHMVYDNKQLKQGTIDASILKDAFHTMMLLGPDWEIYALDTTGRLLAYSAPPGKVLRQRISLQPIHSFFAGADFPLYGDDPRSATSQRIFSAAPIENAEGKLTGYLYVIIGGEQWQTLADMLATSRVLQDSWRLMGAALLFGLVLLVLLFVLLTRPLTKLVRRFEHFTQHDFSRRNEPEVRHHRWTPAEVVSLNQGFDVMAGHIEHQLEQIKTTEQLRRELISHVSHDFRTPLASLQGYLETWLLQSAEQRQPQLIEVALKNARQLNLLVEQLFELVRLEGGDIRFNPEPVVVAELAYDVVQRLQLMAEARGVRLRVETDIHQQQALADIGKLERILVNLIDNALRHTPAGGEVTIKIAAANDAIYVAVADNGCGINEAEVPLIFDPHYRASNSVNGEGANTGLGLAIVQQLVALHGSEIAVQSSQQQGSTFGFSLPLAS</sequence>
<evidence type="ECO:0000313" key="11">
    <source>
        <dbReference type="Proteomes" id="UP000252558"/>
    </source>
</evidence>
<dbReference type="SUPFAM" id="SSF47384">
    <property type="entry name" value="Homodimeric domain of signal transducing histidine kinase"/>
    <property type="match status" value="1"/>
</dbReference>
<dbReference type="CDD" id="cd00075">
    <property type="entry name" value="HATPase"/>
    <property type="match status" value="1"/>
</dbReference>
<accession>A0A368NJS1</accession>
<dbReference type="SMART" id="SM00388">
    <property type="entry name" value="HisKA"/>
    <property type="match status" value="1"/>
</dbReference>
<dbReference type="GO" id="GO:0005886">
    <property type="term" value="C:plasma membrane"/>
    <property type="evidence" value="ECO:0007669"/>
    <property type="project" value="UniProtKB-ARBA"/>
</dbReference>
<dbReference type="InterPro" id="IPR003660">
    <property type="entry name" value="HAMP_dom"/>
</dbReference>
<evidence type="ECO:0000259" key="8">
    <source>
        <dbReference type="PROSITE" id="PS50109"/>
    </source>
</evidence>
<dbReference type="AlphaFoldDB" id="A0A368NJS1"/>
<dbReference type="InterPro" id="IPR004358">
    <property type="entry name" value="Sig_transdc_His_kin-like_C"/>
</dbReference>
<dbReference type="InterPro" id="IPR005467">
    <property type="entry name" value="His_kinase_dom"/>
</dbReference>
<dbReference type="Pfam" id="PF02518">
    <property type="entry name" value="HATPase_c"/>
    <property type="match status" value="1"/>
</dbReference>
<dbReference type="InterPro" id="IPR003594">
    <property type="entry name" value="HATPase_dom"/>
</dbReference>
<dbReference type="PROSITE" id="PS50109">
    <property type="entry name" value="HIS_KIN"/>
    <property type="match status" value="1"/>
</dbReference>
<feature type="domain" description="Histidine kinase" evidence="8">
    <location>
        <begin position="289"/>
        <end position="505"/>
    </location>
</feature>
<dbReference type="Gene3D" id="3.30.565.10">
    <property type="entry name" value="Histidine kinase-like ATPase, C-terminal domain"/>
    <property type="match status" value="1"/>
</dbReference>
<comment type="caution">
    <text evidence="10">The sequence shown here is derived from an EMBL/GenBank/DDBJ whole genome shotgun (WGS) entry which is preliminary data.</text>
</comment>
<dbReference type="PRINTS" id="PR00344">
    <property type="entry name" value="BCTRLSENSOR"/>
</dbReference>
<dbReference type="SUPFAM" id="SSF55874">
    <property type="entry name" value="ATPase domain of HSP90 chaperone/DNA topoisomerase II/histidine kinase"/>
    <property type="match status" value="1"/>
</dbReference>
<dbReference type="FunFam" id="3.30.565.10:FF:000006">
    <property type="entry name" value="Sensor histidine kinase WalK"/>
    <property type="match status" value="1"/>
</dbReference>
<dbReference type="Gene3D" id="1.10.287.130">
    <property type="match status" value="1"/>
</dbReference>
<evidence type="ECO:0000256" key="3">
    <source>
        <dbReference type="ARBA" id="ARBA00012438"/>
    </source>
</evidence>
<keyword evidence="5" id="KW-0808">Transferase</keyword>
<reference evidence="10 11" key="1">
    <citation type="submission" date="2018-07" db="EMBL/GenBank/DDBJ databases">
        <title>Corallincola holothuriorum sp. nov., a new facultative anaerobe isolated from sea cucumber Apostichopus japonicus.</title>
        <authorList>
            <person name="Xia H."/>
        </authorList>
    </citation>
    <scope>NUCLEOTIDE SEQUENCE [LARGE SCALE GENOMIC DNA]</scope>
    <source>
        <strain evidence="10 11">C4</strain>
    </source>
</reference>
<dbReference type="EC" id="2.7.13.3" evidence="3"/>
<protein>
    <recommendedName>
        <fullName evidence="3">histidine kinase</fullName>
        <ecNumber evidence="3">2.7.13.3</ecNumber>
    </recommendedName>
</protein>
<comment type="subcellular location">
    <subcellularLocation>
        <location evidence="2">Membrane</location>
    </subcellularLocation>
</comment>
<evidence type="ECO:0000256" key="4">
    <source>
        <dbReference type="ARBA" id="ARBA00022553"/>
    </source>
</evidence>
<evidence type="ECO:0000256" key="1">
    <source>
        <dbReference type="ARBA" id="ARBA00000085"/>
    </source>
</evidence>
<keyword evidence="7" id="KW-1133">Transmembrane helix</keyword>
<dbReference type="PANTHER" id="PTHR43547:SF2">
    <property type="entry name" value="HYBRID SIGNAL TRANSDUCTION HISTIDINE KINASE C"/>
    <property type="match status" value="1"/>
</dbReference>
<evidence type="ECO:0000259" key="9">
    <source>
        <dbReference type="PROSITE" id="PS50885"/>
    </source>
</evidence>
<dbReference type="SMART" id="SM00387">
    <property type="entry name" value="HATPase_c"/>
    <property type="match status" value="1"/>
</dbReference>
<dbReference type="Pfam" id="PF00512">
    <property type="entry name" value="HisKA"/>
    <property type="match status" value="1"/>
</dbReference>
<dbReference type="InterPro" id="IPR036890">
    <property type="entry name" value="HATPase_C_sf"/>
</dbReference>
<evidence type="ECO:0000256" key="2">
    <source>
        <dbReference type="ARBA" id="ARBA00004370"/>
    </source>
</evidence>
<name>A0A368NJS1_9GAMM</name>